<dbReference type="EMBL" id="CP000561">
    <property type="protein sequence ID" value="ABO09583.1"/>
    <property type="molecule type" value="Genomic_DNA"/>
</dbReference>
<dbReference type="KEGG" id="pcl:Pcal_2168"/>
<evidence type="ECO:0000256" key="1">
    <source>
        <dbReference type="SAM" id="Phobius"/>
    </source>
</evidence>
<organism evidence="2 3">
    <name type="scientific">Pyrobaculum calidifontis (strain DSM 21063 / JCM 11548 / VA1)</name>
    <dbReference type="NCBI Taxonomy" id="410359"/>
    <lineage>
        <taxon>Archaea</taxon>
        <taxon>Thermoproteota</taxon>
        <taxon>Thermoprotei</taxon>
        <taxon>Thermoproteales</taxon>
        <taxon>Thermoproteaceae</taxon>
        <taxon>Pyrobaculum</taxon>
    </lineage>
</organism>
<evidence type="ECO:0000313" key="3">
    <source>
        <dbReference type="Proteomes" id="UP000001431"/>
    </source>
</evidence>
<dbReference type="OrthoDB" id="28703at2157"/>
<name>A3MY66_PYRCJ</name>
<proteinExistence type="predicted"/>
<dbReference type="RefSeq" id="WP_011850842.1">
    <property type="nucleotide sequence ID" value="NC_009073.1"/>
</dbReference>
<keyword evidence="1" id="KW-1133">Transmembrane helix</keyword>
<gene>
    <name evidence="2" type="ordered locus">Pcal_2168</name>
</gene>
<protein>
    <submittedName>
        <fullName evidence="2">Uncharacterized protein</fullName>
    </submittedName>
</protein>
<dbReference type="eggNOG" id="arCOG05454">
    <property type="taxonomic scope" value="Archaea"/>
</dbReference>
<dbReference type="GeneID" id="4909048"/>
<dbReference type="HOGENOM" id="CLU_1582984_0_0_2"/>
<keyword evidence="1" id="KW-0812">Transmembrane</keyword>
<keyword evidence="1" id="KW-0472">Membrane</keyword>
<dbReference type="Proteomes" id="UP000001431">
    <property type="component" value="Chromosome"/>
</dbReference>
<accession>A3MY66</accession>
<reference evidence="2" key="1">
    <citation type="submission" date="2007-02" db="EMBL/GenBank/DDBJ databases">
        <title>Complete sequence of Pyrobaculum calidifontis JCM 11548.</title>
        <authorList>
            <consortium name="US DOE Joint Genome Institute"/>
            <person name="Copeland A."/>
            <person name="Lucas S."/>
            <person name="Lapidus A."/>
            <person name="Barry K."/>
            <person name="Glavina del Rio T."/>
            <person name="Dalin E."/>
            <person name="Tice H."/>
            <person name="Pitluck S."/>
            <person name="Chain P."/>
            <person name="Malfatti S."/>
            <person name="Shin M."/>
            <person name="Vergez L."/>
            <person name="Schmutz J."/>
            <person name="Larimer F."/>
            <person name="Land M."/>
            <person name="Hauser L."/>
            <person name="Kyrpides N."/>
            <person name="Mikhailova N."/>
            <person name="Cozen A.E."/>
            <person name="Fitz-Gibbon S.T."/>
            <person name="House C.H."/>
            <person name="Saltikov C."/>
            <person name="Lowe T.M."/>
            <person name="Richardson P."/>
        </authorList>
    </citation>
    <scope>NUCLEOTIDE SEQUENCE [LARGE SCALE GENOMIC DNA]</scope>
    <source>
        <strain evidence="2">JCM 11548</strain>
    </source>
</reference>
<evidence type="ECO:0000313" key="2">
    <source>
        <dbReference type="EMBL" id="ABO09583.1"/>
    </source>
</evidence>
<keyword evidence="3" id="KW-1185">Reference proteome</keyword>
<feature type="transmembrane region" description="Helical" evidence="1">
    <location>
        <begin position="7"/>
        <end position="25"/>
    </location>
</feature>
<sequence>MFLQLELVLLAVAVAVLVLLIFWFTRRQSPPPPLPEEEGVRYTPGEREIITRLGELRERIDKMIPPYGRVGYIPSTLEEIKDLLGFSYVRLGEKEVGERPPFIDRFEDLDVDFLQAKVGDVYVYIVRKGGKRLVAAGDQFLDYLTARFLFEFLDYI</sequence>
<dbReference type="AlphaFoldDB" id="A3MY66"/>